<dbReference type="EMBL" id="CAACVI010000034">
    <property type="protein sequence ID" value="VEN74707.1"/>
    <property type="molecule type" value="Genomic_DNA"/>
</dbReference>
<organism evidence="1">
    <name type="scientific">uncultured Desulfobacteraceae bacterium</name>
    <dbReference type="NCBI Taxonomy" id="218296"/>
    <lineage>
        <taxon>Bacteria</taxon>
        <taxon>Pseudomonadati</taxon>
        <taxon>Thermodesulfobacteriota</taxon>
        <taxon>Desulfobacteria</taxon>
        <taxon>Desulfobacterales</taxon>
        <taxon>Desulfobacteraceae</taxon>
        <taxon>environmental samples</taxon>
    </lineage>
</organism>
<dbReference type="AlphaFoldDB" id="A0A484HIX9"/>
<name>A0A484HIX9_9BACT</name>
<evidence type="ECO:0000313" key="1">
    <source>
        <dbReference type="EMBL" id="VEN74707.1"/>
    </source>
</evidence>
<protein>
    <submittedName>
        <fullName evidence="1">Uncharacterized protein</fullName>
    </submittedName>
</protein>
<proteinExistence type="predicted"/>
<reference evidence="1" key="1">
    <citation type="submission" date="2019-01" db="EMBL/GenBank/DDBJ databases">
        <authorList>
            <consortium name="Genoscope - CEA"/>
            <person name="William W."/>
        </authorList>
    </citation>
    <scope>NUCLEOTIDE SEQUENCE</scope>
    <source>
        <strain evidence="1">CR-1</strain>
    </source>
</reference>
<sequence>MAGKRYDFFCPNPECEGKYTLHIEMEEGAVLSLECPYCGEEYKDKIQEQSADPILYSIPDDRFG</sequence>
<accession>A0A484HIX9</accession>
<gene>
    <name evidence="1" type="ORF">EPICR_40294</name>
</gene>